<keyword evidence="5" id="KW-0539">Nucleus</keyword>
<evidence type="ECO:0000256" key="4">
    <source>
        <dbReference type="ARBA" id="ARBA00023163"/>
    </source>
</evidence>
<evidence type="ECO:0000256" key="2">
    <source>
        <dbReference type="ARBA" id="ARBA00022574"/>
    </source>
</evidence>
<dbReference type="EMBL" id="JAUCMV010000002">
    <property type="protein sequence ID" value="KAK0417083.1"/>
    <property type="molecule type" value="Genomic_DNA"/>
</dbReference>
<evidence type="ECO:0000259" key="8">
    <source>
        <dbReference type="Pfam" id="PF02268"/>
    </source>
</evidence>
<dbReference type="AlphaFoldDB" id="A0AA39I3D3"/>
<evidence type="ECO:0000256" key="3">
    <source>
        <dbReference type="ARBA" id="ARBA00022737"/>
    </source>
</evidence>
<dbReference type="PANTHER" id="PTHR19857:SF8">
    <property type="entry name" value="ANGIO-ASSOCIATED MIGRATORY CELL PROTEIN"/>
    <property type="match status" value="1"/>
</dbReference>
<dbReference type="InterPro" id="IPR051179">
    <property type="entry name" value="WD_repeat_multifunction"/>
</dbReference>
<organism evidence="10 11">
    <name type="scientific">Steinernema hermaphroditum</name>
    <dbReference type="NCBI Taxonomy" id="289476"/>
    <lineage>
        <taxon>Eukaryota</taxon>
        <taxon>Metazoa</taxon>
        <taxon>Ecdysozoa</taxon>
        <taxon>Nematoda</taxon>
        <taxon>Chromadorea</taxon>
        <taxon>Rhabditida</taxon>
        <taxon>Tylenchina</taxon>
        <taxon>Panagrolaimomorpha</taxon>
        <taxon>Strongyloidoidea</taxon>
        <taxon>Steinernematidae</taxon>
        <taxon>Steinernema</taxon>
    </lineage>
</organism>
<protein>
    <recommendedName>
        <fullName evidence="12">Transcription initiation factor IIA subunit 2</fullName>
    </recommendedName>
</protein>
<dbReference type="InterPro" id="IPR009088">
    <property type="entry name" value="TFIIA_b-brl"/>
</dbReference>
<comment type="subcellular location">
    <subcellularLocation>
        <location evidence="1">Nucleus</location>
    </subcellularLocation>
</comment>
<feature type="domain" description="Transcription initiation factor IIA gamma subunit N-terminal" evidence="8">
    <location>
        <begin position="465"/>
        <end position="510"/>
    </location>
</feature>
<evidence type="ECO:0000313" key="11">
    <source>
        <dbReference type="Proteomes" id="UP001175271"/>
    </source>
</evidence>
<dbReference type="GO" id="GO:0005672">
    <property type="term" value="C:transcription factor TFIIA complex"/>
    <property type="evidence" value="ECO:0007669"/>
    <property type="project" value="InterPro"/>
</dbReference>
<dbReference type="Pfam" id="PF02268">
    <property type="entry name" value="TFIIA_gamma_N"/>
    <property type="match status" value="1"/>
</dbReference>
<dbReference type="GO" id="GO:0006367">
    <property type="term" value="P:transcription initiation at RNA polymerase II promoter"/>
    <property type="evidence" value="ECO:0007669"/>
    <property type="project" value="InterPro"/>
</dbReference>
<comment type="caution">
    <text evidence="10">The sequence shown here is derived from an EMBL/GenBank/DDBJ whole genome shotgun (WGS) entry which is preliminary data.</text>
</comment>
<dbReference type="InterPro" id="IPR015943">
    <property type="entry name" value="WD40/YVTN_repeat-like_dom_sf"/>
</dbReference>
<keyword evidence="2 6" id="KW-0853">WD repeat</keyword>
<dbReference type="InterPro" id="IPR009083">
    <property type="entry name" value="TFIIA_a-hlx"/>
</dbReference>
<sequence length="571" mass="62368">MGFEESDGGRKEVNDDEMMESDEHGVPDPEDIIAVVPLDDVLEGRVNVRDLAASAGPSVESDNENIDVSDAELDEEDIEPPSDDAVLKIEGLHTKDVFSLDVSNCKWLASGSEDDTALLFDVQGDMKAAALKITDHTDSVTCVRFNSAGTFLATGDMSGKIVITTLSSLSQLCLIDDCTDLEWLTWHHSADILFAGGGDGMVWMWLISRNGVAQSRVFAGGAGVSCTIGAVLPDGKRLLTGYADGSVRIWNLRDGTDIYVQMPSACTAGDVHSSLPIGVLGCQSGIAVIINTDNGKIVRAVQPRKSNPEEEKEEQEEEMEVDNSVETVRLSKDHPWVAVGTNSGLLSIFDINSGIERHKCDHDGFTVVKCLFRNTADGGVHILSSCLDGAVRMWDARDGEPIKVLSGGGSEIFDVITVENEASAKIVTACQEGVIRVFDIVVAYIKNSIERWCAEGILHRIEMTYQMYRTTTLGDALERTLEDFVNDGQIPQSLSNEVLKVFDRKFAESLATRAKNKVSFKADKLRAYRFCDNVWTFLMEEVDFRDNTQPIEGKVKKVKFVACDGTAKTNS</sequence>
<dbReference type="PROSITE" id="PS50082">
    <property type="entry name" value="WD_REPEATS_2"/>
    <property type="match status" value="2"/>
</dbReference>
<dbReference type="InterPro" id="IPR001680">
    <property type="entry name" value="WD40_rpt"/>
</dbReference>
<proteinExistence type="predicted"/>
<evidence type="ECO:0000256" key="7">
    <source>
        <dbReference type="SAM" id="MobiDB-lite"/>
    </source>
</evidence>
<dbReference type="Pfam" id="PF02751">
    <property type="entry name" value="TFIIA_gamma_C"/>
    <property type="match status" value="1"/>
</dbReference>
<dbReference type="Gene3D" id="1.10.287.190">
    <property type="entry name" value="Transcription factor IIA gamma subunit, alpha-helical domain"/>
    <property type="match status" value="1"/>
</dbReference>
<keyword evidence="11" id="KW-1185">Reference proteome</keyword>
<gene>
    <name evidence="10" type="ORF">QR680_012824</name>
</gene>
<feature type="region of interest" description="Disordered" evidence="7">
    <location>
        <begin position="302"/>
        <end position="324"/>
    </location>
</feature>
<dbReference type="Pfam" id="PF00400">
    <property type="entry name" value="WD40"/>
    <property type="match status" value="3"/>
</dbReference>
<dbReference type="Proteomes" id="UP001175271">
    <property type="component" value="Unassembled WGS sequence"/>
</dbReference>
<dbReference type="CDD" id="cd10014">
    <property type="entry name" value="TFIIA_gamma_C"/>
    <property type="match status" value="1"/>
</dbReference>
<evidence type="ECO:0000256" key="1">
    <source>
        <dbReference type="ARBA" id="ARBA00004123"/>
    </source>
</evidence>
<dbReference type="SMART" id="SM00320">
    <property type="entry name" value="WD40"/>
    <property type="match status" value="7"/>
</dbReference>
<dbReference type="SUPFAM" id="SSF47396">
    <property type="entry name" value="Transcription factor IIA (TFIIA), alpha-helical domain"/>
    <property type="match status" value="1"/>
</dbReference>
<feature type="repeat" description="WD" evidence="6">
    <location>
        <begin position="382"/>
        <end position="404"/>
    </location>
</feature>
<dbReference type="Gene3D" id="2.30.18.10">
    <property type="entry name" value="Transcription factor IIA (TFIIA), beta-barrel domain"/>
    <property type="match status" value="1"/>
</dbReference>
<keyword evidence="4" id="KW-0804">Transcription</keyword>
<dbReference type="InterPro" id="IPR019775">
    <property type="entry name" value="WD40_repeat_CS"/>
</dbReference>
<dbReference type="PANTHER" id="PTHR19857">
    <property type="entry name" value="MITOCHONDRIAL DIVISION PROTEIN 1-RELATED"/>
    <property type="match status" value="1"/>
</dbReference>
<feature type="domain" description="Transcription initiation factor IIA gamma subunit C-terminal" evidence="9">
    <location>
        <begin position="523"/>
        <end position="565"/>
    </location>
</feature>
<evidence type="ECO:0000256" key="5">
    <source>
        <dbReference type="ARBA" id="ARBA00023242"/>
    </source>
</evidence>
<feature type="compositionally biased region" description="Acidic residues" evidence="7">
    <location>
        <begin position="310"/>
        <end position="323"/>
    </location>
</feature>
<evidence type="ECO:0008006" key="12">
    <source>
        <dbReference type="Google" id="ProtNLM"/>
    </source>
</evidence>
<evidence type="ECO:0000259" key="9">
    <source>
        <dbReference type="Pfam" id="PF02751"/>
    </source>
</evidence>
<dbReference type="PROSITE" id="PS00678">
    <property type="entry name" value="WD_REPEATS_1"/>
    <property type="match status" value="1"/>
</dbReference>
<evidence type="ECO:0000313" key="10">
    <source>
        <dbReference type="EMBL" id="KAK0417083.1"/>
    </source>
</evidence>
<dbReference type="InterPro" id="IPR015871">
    <property type="entry name" value="TFIIA_gsu_C"/>
</dbReference>
<feature type="repeat" description="WD" evidence="6">
    <location>
        <begin position="233"/>
        <end position="260"/>
    </location>
</feature>
<dbReference type="Gene3D" id="2.130.10.10">
    <property type="entry name" value="YVTN repeat-like/Quinoprotein amine dehydrogenase"/>
    <property type="match status" value="1"/>
</dbReference>
<evidence type="ECO:0000256" key="6">
    <source>
        <dbReference type="PROSITE-ProRule" id="PRU00221"/>
    </source>
</evidence>
<accession>A0AA39I3D3</accession>
<dbReference type="SUPFAM" id="SSF50978">
    <property type="entry name" value="WD40 repeat-like"/>
    <property type="match status" value="1"/>
</dbReference>
<keyword evidence="3" id="KW-0677">Repeat</keyword>
<dbReference type="InterPro" id="IPR015872">
    <property type="entry name" value="TFIIA_gsu_N"/>
</dbReference>
<dbReference type="SUPFAM" id="SSF50784">
    <property type="entry name" value="Transcription factor IIA (TFIIA), beta-barrel domain"/>
    <property type="match status" value="1"/>
</dbReference>
<feature type="region of interest" description="Disordered" evidence="7">
    <location>
        <begin position="1"/>
        <end position="30"/>
    </location>
</feature>
<reference evidence="10" key="1">
    <citation type="submission" date="2023-06" db="EMBL/GenBank/DDBJ databases">
        <title>Genomic analysis of the entomopathogenic nematode Steinernema hermaphroditum.</title>
        <authorList>
            <person name="Schwarz E.M."/>
            <person name="Heppert J.K."/>
            <person name="Baniya A."/>
            <person name="Schwartz H.T."/>
            <person name="Tan C.-H."/>
            <person name="Antoshechkin I."/>
            <person name="Sternberg P.W."/>
            <person name="Goodrich-Blair H."/>
            <person name="Dillman A.R."/>
        </authorList>
    </citation>
    <scope>NUCLEOTIDE SEQUENCE</scope>
    <source>
        <strain evidence="10">PS9179</strain>
        <tissue evidence="10">Whole animal</tissue>
    </source>
</reference>
<name>A0AA39I3D3_9BILA</name>
<dbReference type="InterPro" id="IPR036322">
    <property type="entry name" value="WD40_repeat_dom_sf"/>
</dbReference>